<organism evidence="2 3">
    <name type="scientific">Jiangella aurantiaca</name>
    <dbReference type="NCBI Taxonomy" id="2530373"/>
    <lineage>
        <taxon>Bacteria</taxon>
        <taxon>Bacillati</taxon>
        <taxon>Actinomycetota</taxon>
        <taxon>Actinomycetes</taxon>
        <taxon>Jiangellales</taxon>
        <taxon>Jiangellaceae</taxon>
        <taxon>Jiangella</taxon>
    </lineage>
</organism>
<accession>A0A4R5ACG9</accession>
<evidence type="ECO:0000259" key="1">
    <source>
        <dbReference type="PROSITE" id="PS51186"/>
    </source>
</evidence>
<evidence type="ECO:0000313" key="3">
    <source>
        <dbReference type="Proteomes" id="UP000295217"/>
    </source>
</evidence>
<dbReference type="Pfam" id="PF13302">
    <property type="entry name" value="Acetyltransf_3"/>
    <property type="match status" value="1"/>
</dbReference>
<name>A0A4R5ACG9_9ACTN</name>
<feature type="domain" description="N-acetyltransferase" evidence="1">
    <location>
        <begin position="7"/>
        <end position="172"/>
    </location>
</feature>
<proteinExistence type="predicted"/>
<dbReference type="AlphaFoldDB" id="A0A4R5ACG9"/>
<reference evidence="2 3" key="1">
    <citation type="submission" date="2019-02" db="EMBL/GenBank/DDBJ databases">
        <title>Draft genome sequences of novel Actinobacteria.</title>
        <authorList>
            <person name="Sahin N."/>
            <person name="Ay H."/>
            <person name="Saygin H."/>
        </authorList>
    </citation>
    <scope>NUCLEOTIDE SEQUENCE [LARGE SCALE GENOMIC DNA]</scope>
    <source>
        <strain evidence="2 3">8K307</strain>
    </source>
</reference>
<dbReference type="OrthoDB" id="9132139at2"/>
<dbReference type="Proteomes" id="UP000295217">
    <property type="component" value="Unassembled WGS sequence"/>
</dbReference>
<sequence length="189" mass="20580">MLATRRLRLRDFRDDDVDGLYALVSDDRLTRTLAFDSLDREQAAGMLRTAVDLAAARPRVEYYLAVTLREGDDVPIGFVRLGLADVRAGKLGYLIAAEHWGHGYATEAAAAMLDLAFGPLGLHRVSAAIGPDNAASIAVAERLGLVLEGRMRENVFTNGGWRDSLLYSVLAPEWTRPHAGSANTTTLSR</sequence>
<protein>
    <submittedName>
        <fullName evidence="2">N-acetyltransferase</fullName>
    </submittedName>
</protein>
<dbReference type="EMBL" id="SMLB01000011">
    <property type="protein sequence ID" value="TDD70103.1"/>
    <property type="molecule type" value="Genomic_DNA"/>
</dbReference>
<dbReference type="InterPro" id="IPR016181">
    <property type="entry name" value="Acyl_CoA_acyltransferase"/>
</dbReference>
<dbReference type="InterPro" id="IPR051531">
    <property type="entry name" value="N-acetyltransferase"/>
</dbReference>
<comment type="caution">
    <text evidence="2">The sequence shown here is derived from an EMBL/GenBank/DDBJ whole genome shotgun (WGS) entry which is preliminary data.</text>
</comment>
<evidence type="ECO:0000313" key="2">
    <source>
        <dbReference type="EMBL" id="TDD70103.1"/>
    </source>
</evidence>
<keyword evidence="3" id="KW-1185">Reference proteome</keyword>
<dbReference type="SUPFAM" id="SSF55729">
    <property type="entry name" value="Acyl-CoA N-acyltransferases (Nat)"/>
    <property type="match status" value="1"/>
</dbReference>
<keyword evidence="2" id="KW-0808">Transferase</keyword>
<dbReference type="Gene3D" id="3.40.630.30">
    <property type="match status" value="1"/>
</dbReference>
<gene>
    <name evidence="2" type="ORF">E1262_10925</name>
</gene>
<dbReference type="GO" id="GO:0016747">
    <property type="term" value="F:acyltransferase activity, transferring groups other than amino-acyl groups"/>
    <property type="evidence" value="ECO:0007669"/>
    <property type="project" value="InterPro"/>
</dbReference>
<dbReference type="PANTHER" id="PTHR43792">
    <property type="entry name" value="GNAT FAMILY, PUTATIVE (AFU_ORTHOLOGUE AFUA_3G00765)-RELATED-RELATED"/>
    <property type="match status" value="1"/>
</dbReference>
<dbReference type="InterPro" id="IPR000182">
    <property type="entry name" value="GNAT_dom"/>
</dbReference>
<dbReference type="PROSITE" id="PS51186">
    <property type="entry name" value="GNAT"/>
    <property type="match status" value="1"/>
</dbReference>